<protein>
    <submittedName>
        <fullName evidence="2">Uncharacterized protein</fullName>
    </submittedName>
</protein>
<name>A0ABD3PCC3_9STRA</name>
<comment type="caution">
    <text evidence="2">The sequence shown here is derived from an EMBL/GenBank/DDBJ whole genome shotgun (WGS) entry which is preliminary data.</text>
</comment>
<evidence type="ECO:0000256" key="1">
    <source>
        <dbReference type="SAM" id="MobiDB-lite"/>
    </source>
</evidence>
<accession>A0ABD3PCC3</accession>
<dbReference type="Proteomes" id="UP001530315">
    <property type="component" value="Unassembled WGS sequence"/>
</dbReference>
<gene>
    <name evidence="2" type="ORF">ACHAW5_003600</name>
</gene>
<feature type="region of interest" description="Disordered" evidence="1">
    <location>
        <begin position="1"/>
        <end position="29"/>
    </location>
</feature>
<keyword evidence="3" id="KW-1185">Reference proteome</keyword>
<dbReference type="EMBL" id="JALLAZ020000873">
    <property type="protein sequence ID" value="KAL3785758.1"/>
    <property type="molecule type" value="Genomic_DNA"/>
</dbReference>
<feature type="compositionally biased region" description="Low complexity" evidence="1">
    <location>
        <begin position="1"/>
        <end position="14"/>
    </location>
</feature>
<reference evidence="2 3" key="1">
    <citation type="submission" date="2024-10" db="EMBL/GenBank/DDBJ databases">
        <title>Updated reference genomes for cyclostephanoid diatoms.</title>
        <authorList>
            <person name="Roberts W.R."/>
            <person name="Alverson A.J."/>
        </authorList>
    </citation>
    <scope>NUCLEOTIDE SEQUENCE [LARGE SCALE GENOMIC DNA]</scope>
    <source>
        <strain evidence="2 3">AJA276-08</strain>
    </source>
</reference>
<organism evidence="2 3">
    <name type="scientific">Stephanodiscus triporus</name>
    <dbReference type="NCBI Taxonomy" id="2934178"/>
    <lineage>
        <taxon>Eukaryota</taxon>
        <taxon>Sar</taxon>
        <taxon>Stramenopiles</taxon>
        <taxon>Ochrophyta</taxon>
        <taxon>Bacillariophyta</taxon>
        <taxon>Coscinodiscophyceae</taxon>
        <taxon>Thalassiosirophycidae</taxon>
        <taxon>Stephanodiscales</taxon>
        <taxon>Stephanodiscaceae</taxon>
        <taxon>Stephanodiscus</taxon>
    </lineage>
</organism>
<evidence type="ECO:0000313" key="2">
    <source>
        <dbReference type="EMBL" id="KAL3785758.1"/>
    </source>
</evidence>
<dbReference type="AlphaFoldDB" id="A0ABD3PCC3"/>
<evidence type="ECO:0000313" key="3">
    <source>
        <dbReference type="Proteomes" id="UP001530315"/>
    </source>
</evidence>
<proteinExistence type="predicted"/>
<sequence length="150" mass="15736">MADQASGDSSAASSTPIKNDGVASPKKNSINDPVQRLVKQLVGMTNCALASIEEATLETSTMFVSRLRELSKQGVYIATRALATYEHRGQYGAPIVASSAAIVGGFVAMRKGKIPGVLAAGMAGAAAYGNIYGYEDYSATSWRNSVPRKE</sequence>